<name>A0ABS3LG57_9ENTE</name>
<evidence type="ECO:0000256" key="2">
    <source>
        <dbReference type="ARBA" id="ARBA00022741"/>
    </source>
</evidence>
<proteinExistence type="predicted"/>
<dbReference type="InterPro" id="IPR006204">
    <property type="entry name" value="GHMP_kinase_N_dom"/>
</dbReference>
<feature type="domain" description="GHMP kinase N-terminal" evidence="5">
    <location>
        <begin position="58"/>
        <end position="123"/>
    </location>
</feature>
<keyword evidence="1" id="KW-0808">Transferase</keyword>
<dbReference type="InterPro" id="IPR020568">
    <property type="entry name" value="Ribosomal_Su5_D2-typ_SF"/>
</dbReference>
<protein>
    <recommendedName>
        <fullName evidence="9">GHMP kinase</fullName>
    </recommendedName>
</protein>
<organism evidence="7 8">
    <name type="scientific">Candidatus Enterococcus moelleringii</name>
    <dbReference type="NCBI Taxonomy" id="2815325"/>
    <lineage>
        <taxon>Bacteria</taxon>
        <taxon>Bacillati</taxon>
        <taxon>Bacillota</taxon>
        <taxon>Bacilli</taxon>
        <taxon>Lactobacillales</taxon>
        <taxon>Enterococcaceae</taxon>
        <taxon>Enterococcus</taxon>
    </lineage>
</organism>
<keyword evidence="2" id="KW-0547">Nucleotide-binding</keyword>
<dbReference type="Gene3D" id="3.30.230.10">
    <property type="match status" value="1"/>
</dbReference>
<accession>A0ABS3LG57</accession>
<evidence type="ECO:0008006" key="9">
    <source>
        <dbReference type="Google" id="ProtNLM"/>
    </source>
</evidence>
<gene>
    <name evidence="7" type="ORF">JZO70_17695</name>
</gene>
<dbReference type="EMBL" id="JAFREM010000029">
    <property type="protein sequence ID" value="MBO1308013.1"/>
    <property type="molecule type" value="Genomic_DNA"/>
</dbReference>
<evidence type="ECO:0000256" key="1">
    <source>
        <dbReference type="ARBA" id="ARBA00022679"/>
    </source>
</evidence>
<evidence type="ECO:0000313" key="8">
    <source>
        <dbReference type="Proteomes" id="UP000664601"/>
    </source>
</evidence>
<dbReference type="InterPro" id="IPR014721">
    <property type="entry name" value="Ribsml_uS5_D2-typ_fold_subgr"/>
</dbReference>
<feature type="domain" description="GHMP kinase C-terminal" evidence="6">
    <location>
        <begin position="192"/>
        <end position="266"/>
    </location>
</feature>
<dbReference type="Pfam" id="PF00288">
    <property type="entry name" value="GHMP_kinases_N"/>
    <property type="match status" value="1"/>
</dbReference>
<evidence type="ECO:0000259" key="6">
    <source>
        <dbReference type="Pfam" id="PF08544"/>
    </source>
</evidence>
<dbReference type="InterPro" id="IPR013750">
    <property type="entry name" value="GHMP_kinase_C_dom"/>
</dbReference>
<dbReference type="PANTHER" id="PTHR43527:SF1">
    <property type="entry name" value="L-THREONINE KINASE"/>
    <property type="match status" value="1"/>
</dbReference>
<keyword evidence="4" id="KW-0067">ATP-binding</keyword>
<dbReference type="PANTHER" id="PTHR43527">
    <property type="entry name" value="4-DIPHOSPHOCYTIDYL-2-C-METHYL-D-ERYTHRITOL KINASE, CHLOROPLASTIC"/>
    <property type="match status" value="1"/>
</dbReference>
<dbReference type="RefSeq" id="WP_207675003.1">
    <property type="nucleotide sequence ID" value="NZ_JAFREM010000029.1"/>
</dbReference>
<evidence type="ECO:0000256" key="4">
    <source>
        <dbReference type="ARBA" id="ARBA00022840"/>
    </source>
</evidence>
<reference evidence="7 8" key="1">
    <citation type="submission" date="2021-03" db="EMBL/GenBank/DDBJ databases">
        <title>Enterococcal diversity collection.</title>
        <authorList>
            <person name="Gilmore M.S."/>
            <person name="Schwartzman J."/>
            <person name="Van Tyne D."/>
            <person name="Martin M."/>
            <person name="Earl A.M."/>
            <person name="Manson A.L."/>
            <person name="Straub T."/>
            <person name="Salamzade R."/>
            <person name="Saavedra J."/>
            <person name="Lebreton F."/>
            <person name="Prichula J."/>
            <person name="Schaufler K."/>
            <person name="Gaca A."/>
            <person name="Sgardioli B."/>
            <person name="Wagenaar J."/>
            <person name="Strong T."/>
        </authorList>
    </citation>
    <scope>NUCLEOTIDE SEQUENCE [LARGE SCALE GENOMIC DNA]</scope>
    <source>
        <strain evidence="7 8">669A</strain>
    </source>
</reference>
<evidence type="ECO:0000259" key="5">
    <source>
        <dbReference type="Pfam" id="PF00288"/>
    </source>
</evidence>
<dbReference type="SUPFAM" id="SSF54211">
    <property type="entry name" value="Ribosomal protein S5 domain 2-like"/>
    <property type="match status" value="1"/>
</dbReference>
<dbReference type="Pfam" id="PF08544">
    <property type="entry name" value="GHMP_kinases_C"/>
    <property type="match status" value="1"/>
</dbReference>
<dbReference type="Proteomes" id="UP000664601">
    <property type="component" value="Unassembled WGS sequence"/>
</dbReference>
<keyword evidence="3" id="KW-0418">Kinase</keyword>
<dbReference type="InterPro" id="IPR012363">
    <property type="entry name" value="PduX"/>
</dbReference>
<evidence type="ECO:0000313" key="7">
    <source>
        <dbReference type="EMBL" id="MBO1308013.1"/>
    </source>
</evidence>
<dbReference type="PIRSF" id="PIRSF033887">
    <property type="entry name" value="PduX"/>
    <property type="match status" value="1"/>
</dbReference>
<sequence length="302" mass="33739">MKQVTAICPGSCGELLQGWVGDSQKLVSYGIDSFSRVTVGSGNHPNSLPTKVQITASRTLQHLGISELELAKLCITVDSDLPVAKGMSSSTADIAATCQAVAAYFGKPFSREEILNICLGIERTDSILFPSLTLFEQQKGTTRAISGWCPEFYVIVLEPEQEILTEACHSPKVEQLVYQQRQRFDQVYRQYLEAVAERNLRKLGAAALQSARLNQEILPKPYFDELVSLSQRYDLLGVNVAHSGTVMGLMVEDEQQIPALLTALQQSSISRWYTQMKVHKSYYQGVQLHEKINDRGRLQRLR</sequence>
<evidence type="ECO:0000256" key="3">
    <source>
        <dbReference type="ARBA" id="ARBA00022777"/>
    </source>
</evidence>
<comment type="caution">
    <text evidence="7">The sequence shown here is derived from an EMBL/GenBank/DDBJ whole genome shotgun (WGS) entry which is preliminary data.</text>
</comment>
<keyword evidence="8" id="KW-1185">Reference proteome</keyword>